<dbReference type="EC" id="2.4.-.-" evidence="3"/>
<dbReference type="Gene3D" id="3.90.550.10">
    <property type="entry name" value="Spore Coat Polysaccharide Biosynthesis Protein SpsA, Chain A"/>
    <property type="match status" value="1"/>
</dbReference>
<dbReference type="SUPFAM" id="SSF53448">
    <property type="entry name" value="Nucleotide-diphospho-sugar transferases"/>
    <property type="match status" value="1"/>
</dbReference>
<dbReference type="AlphaFoldDB" id="A0AAF0CSR8"/>
<dbReference type="InterPro" id="IPR001173">
    <property type="entry name" value="Glyco_trans_2-like"/>
</dbReference>
<evidence type="ECO:0000259" key="2">
    <source>
        <dbReference type="Pfam" id="PF00535"/>
    </source>
</evidence>
<evidence type="ECO:0000313" key="4">
    <source>
        <dbReference type="Proteomes" id="UP001218638"/>
    </source>
</evidence>
<dbReference type="InterPro" id="IPR001296">
    <property type="entry name" value="Glyco_trans_1"/>
</dbReference>
<dbReference type="GO" id="GO:0016757">
    <property type="term" value="F:glycosyltransferase activity"/>
    <property type="evidence" value="ECO:0007669"/>
    <property type="project" value="UniProtKB-KW"/>
</dbReference>
<keyword evidence="3" id="KW-0808">Transferase</keyword>
<proteinExistence type="predicted"/>
<evidence type="ECO:0000259" key="1">
    <source>
        <dbReference type="Pfam" id="PF00534"/>
    </source>
</evidence>
<dbReference type="PANTHER" id="PTHR43179">
    <property type="entry name" value="RHAMNOSYLTRANSFERASE WBBL"/>
    <property type="match status" value="1"/>
</dbReference>
<feature type="domain" description="Glycosyl transferase family 1" evidence="1">
    <location>
        <begin position="489"/>
        <end position="645"/>
    </location>
</feature>
<organism evidence="3 4">
    <name type="scientific">Synoicihabitans lomoniglobus</name>
    <dbReference type="NCBI Taxonomy" id="2909285"/>
    <lineage>
        <taxon>Bacteria</taxon>
        <taxon>Pseudomonadati</taxon>
        <taxon>Verrucomicrobiota</taxon>
        <taxon>Opitutia</taxon>
        <taxon>Opitutales</taxon>
        <taxon>Opitutaceae</taxon>
        <taxon>Synoicihabitans</taxon>
    </lineage>
</organism>
<dbReference type="Proteomes" id="UP001218638">
    <property type="component" value="Chromosome"/>
</dbReference>
<reference evidence="3" key="1">
    <citation type="submission" date="2023-03" db="EMBL/GenBank/DDBJ databases">
        <title>Lomoglobus Profundus gen. nov., sp. nov., a novel member of the phylum Verrucomicrobia, isolated from deep-marine sediment of South China Sea.</title>
        <authorList>
            <person name="Ahmad T."/>
            <person name="Ishaq S.E."/>
            <person name="Wang F."/>
        </authorList>
    </citation>
    <scope>NUCLEOTIDE SEQUENCE</scope>
    <source>
        <strain evidence="3">LMO-M01</strain>
    </source>
</reference>
<dbReference type="RefSeq" id="WP_330931551.1">
    <property type="nucleotide sequence ID" value="NZ_CP119075.1"/>
</dbReference>
<dbReference type="CDD" id="cd04186">
    <property type="entry name" value="GT_2_like_c"/>
    <property type="match status" value="1"/>
</dbReference>
<dbReference type="EMBL" id="CP119075">
    <property type="protein sequence ID" value="WED67397.1"/>
    <property type="molecule type" value="Genomic_DNA"/>
</dbReference>
<dbReference type="Pfam" id="PF00535">
    <property type="entry name" value="Glycos_transf_2"/>
    <property type="match status" value="1"/>
</dbReference>
<protein>
    <submittedName>
        <fullName evidence="3">Glycosyltransferase</fullName>
        <ecNumber evidence="3">2.4.-.-</ecNumber>
    </submittedName>
</protein>
<dbReference type="InterPro" id="IPR029044">
    <property type="entry name" value="Nucleotide-diphossugar_trans"/>
</dbReference>
<gene>
    <name evidence="3" type="ORF">PXH66_11110</name>
</gene>
<dbReference type="SUPFAM" id="SSF53756">
    <property type="entry name" value="UDP-Glycosyltransferase/glycogen phosphorylase"/>
    <property type="match status" value="1"/>
</dbReference>
<dbReference type="KEGG" id="slom:PXH66_11110"/>
<accession>A0AAF0CSR8</accession>
<name>A0AAF0CSR8_9BACT</name>
<dbReference type="PANTHER" id="PTHR43179:SF7">
    <property type="entry name" value="RHAMNOSYLTRANSFERASE WBBL"/>
    <property type="match status" value="1"/>
</dbReference>
<dbReference type="CDD" id="cd03809">
    <property type="entry name" value="GT4_MtfB-like"/>
    <property type="match status" value="1"/>
</dbReference>
<feature type="domain" description="Glycosyltransferase 2-like" evidence="2">
    <location>
        <begin position="4"/>
        <end position="141"/>
    </location>
</feature>
<keyword evidence="4" id="KW-1185">Reference proteome</keyword>
<evidence type="ECO:0000313" key="3">
    <source>
        <dbReference type="EMBL" id="WED67397.1"/>
    </source>
</evidence>
<keyword evidence="3" id="KW-0328">Glycosyltransferase</keyword>
<dbReference type="Gene3D" id="3.40.50.2000">
    <property type="entry name" value="Glycogen Phosphorylase B"/>
    <property type="match status" value="1"/>
</dbReference>
<sequence>MQVSFIIPVFNQLAHTQACLASLREHVPVEIEHEIILVDDASDAETRSFLASLSAPVRVQHNESNQGFARSTNRGAAVATGTWLCLLNNDVALTTGAIATMLAVPTSHPDAGIIGNIQITTDTGDVDHAGIDFVDGGYPLHRRGALADLQAQGDVVAVPAVTAACCLVNRAWFTALSGLDERYRNGFEDVDLCLRARENGWGIYVATQSVVRHAVSLSEGRGRHEFRNAQKFLDRWGPRTAAIEKAEREAAARRWRMARAQAATGGPPAVVAARRAQLEGEQIRMARAASSAVVWVDLLRMESGGANGGIKPFLFSFLRELVQLRWEPQTYVLLIRPGLAHELQFLRSTDALAIQSPDGWRLQTNGDGAIPHSLAEIEKAFPPEVLYCPFTTSSFARPGLPMVTLIVDALHRDLPSALPIEEVNFREDGFKRAIGAATWVQTLAQHGIDRLQEHYDVHPARCFHTYAPVHQRLEGATDASERPSEIPAGPFFFYPANFWPHKNHEVVLTAYQLYRHKAGTDAWPLVLTGHPDARMTTLRAMSAALGLDQHVHFLGHLPTPAFAALWQHAGALVFPSLHEGFGIPLLEAFEKKLPVLAAETSVLPEVGGDACAWFDPRSPHALADAMTVLAEDSDRRATLVELGTKRLKKFSLHFEACRLNHFLHAAARGLVP</sequence>
<dbReference type="Pfam" id="PF00534">
    <property type="entry name" value="Glycos_transf_1"/>
    <property type="match status" value="1"/>
</dbReference>